<keyword evidence="3" id="KW-1185">Reference proteome</keyword>
<feature type="region of interest" description="Disordered" evidence="1">
    <location>
        <begin position="1"/>
        <end position="22"/>
    </location>
</feature>
<feature type="region of interest" description="Disordered" evidence="1">
    <location>
        <begin position="281"/>
        <end position="310"/>
    </location>
</feature>
<proteinExistence type="predicted"/>
<evidence type="ECO:0008006" key="4">
    <source>
        <dbReference type="Google" id="ProtNLM"/>
    </source>
</evidence>
<evidence type="ECO:0000313" key="3">
    <source>
        <dbReference type="Proteomes" id="UP001159428"/>
    </source>
</evidence>
<dbReference type="EMBL" id="CALNXJ010000016">
    <property type="protein sequence ID" value="CAH3118015.1"/>
    <property type="molecule type" value="Genomic_DNA"/>
</dbReference>
<comment type="caution">
    <text evidence="2">The sequence shown here is derived from an EMBL/GenBank/DDBJ whole genome shotgun (WGS) entry which is preliminary data.</text>
</comment>
<evidence type="ECO:0000313" key="2">
    <source>
        <dbReference type="EMBL" id="CAH3118015.1"/>
    </source>
</evidence>
<dbReference type="Proteomes" id="UP001159428">
    <property type="component" value="Unassembled WGS sequence"/>
</dbReference>
<organism evidence="2 3">
    <name type="scientific">Pocillopora meandrina</name>
    <dbReference type="NCBI Taxonomy" id="46732"/>
    <lineage>
        <taxon>Eukaryota</taxon>
        <taxon>Metazoa</taxon>
        <taxon>Cnidaria</taxon>
        <taxon>Anthozoa</taxon>
        <taxon>Hexacorallia</taxon>
        <taxon>Scleractinia</taxon>
        <taxon>Astrocoeniina</taxon>
        <taxon>Pocilloporidae</taxon>
        <taxon>Pocillopora</taxon>
    </lineage>
</organism>
<sequence length="310" mass="36433">MAERRVNDREQNQDDNAVPAAIRNNNMSEECIVLLEELIRSNRALASENEKLRQQQECSNKSNLEALQRIENRLETGDNGAKVRRRQNRQKRRTIVVPPACRRAVRRIYKLLLKKDDFGGFYLDEEVNSDNNYGIFEHTVEQIVHQQGGPEKCPWTKDIIEAALQRYFKTCLETHKLKSSNRYEAHKQKTRKSGRQREKLMRRTTALELVNWADQHEKGRVAEVLVMEAMSSEESCYEDDDINNSKLTKYSVHRLPWESRRMKKIKKKLDKAYKKKLTSRAKERILPRVDGQPSLRCPPTENFPGWAIRQ</sequence>
<dbReference type="AlphaFoldDB" id="A0AAU9WLB6"/>
<name>A0AAU9WLB6_9CNID</name>
<accession>A0AAU9WLB6</accession>
<reference evidence="2 3" key="1">
    <citation type="submission" date="2022-05" db="EMBL/GenBank/DDBJ databases">
        <authorList>
            <consortium name="Genoscope - CEA"/>
            <person name="William W."/>
        </authorList>
    </citation>
    <scope>NUCLEOTIDE SEQUENCE [LARGE SCALE GENOMIC DNA]</scope>
</reference>
<gene>
    <name evidence="2" type="ORF">PMEA_00007741</name>
</gene>
<evidence type="ECO:0000256" key="1">
    <source>
        <dbReference type="SAM" id="MobiDB-lite"/>
    </source>
</evidence>
<feature type="compositionally biased region" description="Basic and acidic residues" evidence="1">
    <location>
        <begin position="1"/>
        <end position="12"/>
    </location>
</feature>
<protein>
    <recommendedName>
        <fullName evidence="4">BEN domain-containing protein</fullName>
    </recommendedName>
</protein>